<evidence type="ECO:0000313" key="1">
    <source>
        <dbReference type="EMBL" id="KAJ7520518.1"/>
    </source>
</evidence>
<comment type="caution">
    <text evidence="1">The sequence shown here is derived from an EMBL/GenBank/DDBJ whole genome shotgun (WGS) entry which is preliminary data.</text>
</comment>
<protein>
    <submittedName>
        <fullName evidence="1">Uncharacterized protein</fullName>
    </submittedName>
</protein>
<organism evidence="1 2">
    <name type="scientific">Diphasiastrum complanatum</name>
    <name type="common">Issler's clubmoss</name>
    <name type="synonym">Lycopodium complanatum</name>
    <dbReference type="NCBI Taxonomy" id="34168"/>
    <lineage>
        <taxon>Eukaryota</taxon>
        <taxon>Viridiplantae</taxon>
        <taxon>Streptophyta</taxon>
        <taxon>Embryophyta</taxon>
        <taxon>Tracheophyta</taxon>
        <taxon>Lycopodiopsida</taxon>
        <taxon>Lycopodiales</taxon>
        <taxon>Lycopodiaceae</taxon>
        <taxon>Lycopodioideae</taxon>
        <taxon>Diphasiastrum</taxon>
    </lineage>
</organism>
<dbReference type="Proteomes" id="UP001162992">
    <property type="component" value="Chromosome 19"/>
</dbReference>
<reference evidence="2" key="1">
    <citation type="journal article" date="2024" name="Proc. Natl. Acad. Sci. U.S.A.">
        <title>Extraordinary preservation of gene collinearity over three hundred million years revealed in homosporous lycophytes.</title>
        <authorList>
            <person name="Li C."/>
            <person name="Wickell D."/>
            <person name="Kuo L.Y."/>
            <person name="Chen X."/>
            <person name="Nie B."/>
            <person name="Liao X."/>
            <person name="Peng D."/>
            <person name="Ji J."/>
            <person name="Jenkins J."/>
            <person name="Williams M."/>
            <person name="Shu S."/>
            <person name="Plott C."/>
            <person name="Barry K."/>
            <person name="Rajasekar S."/>
            <person name="Grimwood J."/>
            <person name="Han X."/>
            <person name="Sun S."/>
            <person name="Hou Z."/>
            <person name="He W."/>
            <person name="Dai G."/>
            <person name="Sun C."/>
            <person name="Schmutz J."/>
            <person name="Leebens-Mack J.H."/>
            <person name="Li F.W."/>
            <person name="Wang L."/>
        </authorList>
    </citation>
    <scope>NUCLEOTIDE SEQUENCE [LARGE SCALE GENOMIC DNA]</scope>
    <source>
        <strain evidence="2">cv. PW_Plant_1</strain>
    </source>
</reference>
<proteinExistence type="predicted"/>
<gene>
    <name evidence="1" type="ORF">O6H91_19G009000</name>
</gene>
<evidence type="ECO:0000313" key="2">
    <source>
        <dbReference type="Proteomes" id="UP001162992"/>
    </source>
</evidence>
<name>A0ACC2ASP3_DIPCM</name>
<dbReference type="EMBL" id="CM055110">
    <property type="protein sequence ID" value="KAJ7520518.1"/>
    <property type="molecule type" value="Genomic_DNA"/>
</dbReference>
<keyword evidence="2" id="KW-1185">Reference proteome</keyword>
<sequence length="904" mass="97850">MPKCSITEVVDSKKFSSVSIPATLSQNKRDRLQLAEMGLLNSTASLAILPIHVAQSGSSCAGKMKVTSNGAFQGDNPINAALPLLIIQICIVLALTRALGFLLRPLRQPRVIGEIIGGVLLGPSAFGRNQKYLNNIFPEKSMTVLETFADMGLLFFLFMVGLELDLRSLKKTGRHALIIATVGISVPFAAGMGVSVVLHKTIAKTDQFSAFLVFMGVAMSITAFPVLARILAERKLLTTDVGQLAMSAAAVNDVIAWILLALAVALSGSGKSPAIAAWVLLSGIGYLIFMFIVVRPIMAWISRRCQDVESAKEIYICITFAGMLISGFTTDVIGIHSIFGAFIFGLIIPKDGPFARILIEKVEDFVMVLMLPLYFAASGLKTNIGAIHGAQSGGLLVLVIATACLGKIFATFFVALAHRLTARKALTLGFLMNTKGLVELIVLNIGKERKVLNEETFAIMVIMALFTTFITTPIVMALYKPARAARPYTQKKLDMGNSSDELRILACVHGIKNVPAIINLIEMTRGTSNNPLRLYILHLVELSERSSAIMMVHRVRKNGRPFTNKNGTVEHIVVAFEAFGHLQKVTVRPMTAISDFGDMHDDICSTAAEKRSTIIILPFHKYLQADGTLETSNTGFRQVNQRVLEHAPCSVAILVDKGLGGFSQLPSSSGSVAYNVAVLFFGGPDDREAVAFGCRIAEHPGVKLTVIHLLPDTETHPIVVSSPESPDKTNMLTRNRTFPKLSSKSLMSGSLTFKDLQFRDSYQFATFGMDTEMESKFDEKCISAIRQKASDEVADGGQASVVYKEVLTQAPLESVLSIAKQNEFNLLLVGRARRPCQVIASLASLPMECSELGPIGDTLAFSSSEVAPCVLIFQQHDPTLTSQEHSNKFQNSSTLGADTSASTV</sequence>
<accession>A0ACC2ASP3</accession>